<accession>A0AAV4A0V2</accession>
<sequence>MVGTITASRKEKRKKTCNSSSLVYVLYNIPTLARLRCISNPQSGQNQKKCKYSRSWRWMLHVALKAFTQCQCDPLPQGKQPDPQIAS</sequence>
<name>A0AAV4A0V2_9GAST</name>
<gene>
    <name evidence="1" type="ORF">PoB_002699700</name>
</gene>
<keyword evidence="2" id="KW-1185">Reference proteome</keyword>
<dbReference type="EMBL" id="BLXT01003117">
    <property type="protein sequence ID" value="GFO00492.1"/>
    <property type="molecule type" value="Genomic_DNA"/>
</dbReference>
<protein>
    <submittedName>
        <fullName evidence="1">Uncharacterized protein</fullName>
    </submittedName>
</protein>
<dbReference type="AlphaFoldDB" id="A0AAV4A0V2"/>
<proteinExistence type="predicted"/>
<dbReference type="Proteomes" id="UP000735302">
    <property type="component" value="Unassembled WGS sequence"/>
</dbReference>
<organism evidence="1 2">
    <name type="scientific">Plakobranchus ocellatus</name>
    <dbReference type="NCBI Taxonomy" id="259542"/>
    <lineage>
        <taxon>Eukaryota</taxon>
        <taxon>Metazoa</taxon>
        <taxon>Spiralia</taxon>
        <taxon>Lophotrochozoa</taxon>
        <taxon>Mollusca</taxon>
        <taxon>Gastropoda</taxon>
        <taxon>Heterobranchia</taxon>
        <taxon>Euthyneura</taxon>
        <taxon>Panpulmonata</taxon>
        <taxon>Sacoglossa</taxon>
        <taxon>Placobranchoidea</taxon>
        <taxon>Plakobranchidae</taxon>
        <taxon>Plakobranchus</taxon>
    </lineage>
</organism>
<evidence type="ECO:0000313" key="1">
    <source>
        <dbReference type="EMBL" id="GFO00492.1"/>
    </source>
</evidence>
<comment type="caution">
    <text evidence="1">The sequence shown here is derived from an EMBL/GenBank/DDBJ whole genome shotgun (WGS) entry which is preliminary data.</text>
</comment>
<evidence type="ECO:0000313" key="2">
    <source>
        <dbReference type="Proteomes" id="UP000735302"/>
    </source>
</evidence>
<reference evidence="1 2" key="1">
    <citation type="journal article" date="2021" name="Elife">
        <title>Chloroplast acquisition without the gene transfer in kleptoplastic sea slugs, Plakobranchus ocellatus.</title>
        <authorList>
            <person name="Maeda T."/>
            <person name="Takahashi S."/>
            <person name="Yoshida T."/>
            <person name="Shimamura S."/>
            <person name="Takaki Y."/>
            <person name="Nagai Y."/>
            <person name="Toyoda A."/>
            <person name="Suzuki Y."/>
            <person name="Arimoto A."/>
            <person name="Ishii H."/>
            <person name="Satoh N."/>
            <person name="Nishiyama T."/>
            <person name="Hasebe M."/>
            <person name="Maruyama T."/>
            <person name="Minagawa J."/>
            <person name="Obokata J."/>
            <person name="Shigenobu S."/>
        </authorList>
    </citation>
    <scope>NUCLEOTIDE SEQUENCE [LARGE SCALE GENOMIC DNA]</scope>
</reference>